<proteinExistence type="predicted"/>
<dbReference type="Proteomes" id="UP000887567">
    <property type="component" value="Unplaced"/>
</dbReference>
<keyword evidence="2" id="KW-1185">Reference proteome</keyword>
<protein>
    <submittedName>
        <fullName evidence="1">Uncharacterized protein</fullName>
    </submittedName>
</protein>
<dbReference type="AlphaFoldDB" id="A0A913XXM9"/>
<dbReference type="RefSeq" id="XP_020910848.2">
    <property type="nucleotide sequence ID" value="XM_021055189.2"/>
</dbReference>
<dbReference type="KEGG" id="epa:110248648"/>
<evidence type="ECO:0000313" key="1">
    <source>
        <dbReference type="EnsemblMetazoa" id="XP_020910848.2"/>
    </source>
</evidence>
<name>A0A913XXM9_EXADI</name>
<reference evidence="1" key="1">
    <citation type="submission" date="2022-11" db="UniProtKB">
        <authorList>
            <consortium name="EnsemblMetazoa"/>
        </authorList>
    </citation>
    <scope>IDENTIFICATION</scope>
</reference>
<dbReference type="GeneID" id="110248648"/>
<dbReference type="EnsemblMetazoa" id="XM_021055189.2">
    <property type="protein sequence ID" value="XP_020910848.2"/>
    <property type="gene ID" value="LOC110248648"/>
</dbReference>
<accession>A0A913XXM9</accession>
<evidence type="ECO:0000313" key="2">
    <source>
        <dbReference type="Proteomes" id="UP000887567"/>
    </source>
</evidence>
<sequence length="192" mass="22682">MSCSREREPTSRSPKFRGPLYPFYHKPHLEGKECDLMEKLDEDATDLIDTIRYKREGKAYKPLDRLQSYTKINDLFGIMVDFREMMDDVDRDYRDEEPIPDLLEDTKIKWVKERLKECDKNGVHLLVSKFRLDIQTGDTVESNKKALLEKKKAEEEDNHDHAKDIIEGLIAIVEPLDEQRNLMKEFISDSFK</sequence>
<organism evidence="1 2">
    <name type="scientific">Exaiptasia diaphana</name>
    <name type="common">Tropical sea anemone</name>
    <name type="synonym">Aiptasia pulchella</name>
    <dbReference type="NCBI Taxonomy" id="2652724"/>
    <lineage>
        <taxon>Eukaryota</taxon>
        <taxon>Metazoa</taxon>
        <taxon>Cnidaria</taxon>
        <taxon>Anthozoa</taxon>
        <taxon>Hexacorallia</taxon>
        <taxon>Actiniaria</taxon>
        <taxon>Aiptasiidae</taxon>
        <taxon>Exaiptasia</taxon>
    </lineage>
</organism>